<keyword evidence="1" id="KW-0732">Signal</keyword>
<feature type="domain" description="SnoaL-like" evidence="2">
    <location>
        <begin position="33"/>
        <end position="162"/>
    </location>
</feature>
<dbReference type="AlphaFoldDB" id="A0A1M5NPI6"/>
<protein>
    <submittedName>
        <fullName evidence="3">SnoaL-like domain-containing protein</fullName>
    </submittedName>
</protein>
<dbReference type="InterPro" id="IPR037401">
    <property type="entry name" value="SnoaL-like"/>
</dbReference>
<dbReference type="Proteomes" id="UP000184221">
    <property type="component" value="Unassembled WGS sequence"/>
</dbReference>
<reference evidence="3 4" key="1">
    <citation type="submission" date="2016-11" db="EMBL/GenBank/DDBJ databases">
        <authorList>
            <person name="Jaros S."/>
            <person name="Januszkiewicz K."/>
            <person name="Wedrychowicz H."/>
        </authorList>
    </citation>
    <scope>NUCLEOTIDE SEQUENCE [LARGE SCALE GENOMIC DNA]</scope>
    <source>
        <strain evidence="3 4">DSM 29431</strain>
    </source>
</reference>
<proteinExistence type="predicted"/>
<evidence type="ECO:0000256" key="1">
    <source>
        <dbReference type="SAM" id="SignalP"/>
    </source>
</evidence>
<dbReference type="STRING" id="996342.SAMN05443551_1003"/>
<dbReference type="RefSeq" id="WP_084066101.1">
    <property type="nucleotide sequence ID" value="NZ_FQXC01000001.1"/>
</dbReference>
<dbReference type="Pfam" id="PF13577">
    <property type="entry name" value="SnoaL_4"/>
    <property type="match status" value="1"/>
</dbReference>
<name>A0A1M5NPI6_9RHOB</name>
<accession>A0A1M5NPI6</accession>
<dbReference type="Gene3D" id="3.10.450.50">
    <property type="match status" value="1"/>
</dbReference>
<feature type="chain" id="PRO_5011957332" evidence="1">
    <location>
        <begin position="25"/>
        <end position="178"/>
    </location>
</feature>
<dbReference type="SUPFAM" id="SSF54427">
    <property type="entry name" value="NTF2-like"/>
    <property type="match status" value="1"/>
</dbReference>
<organism evidence="3 4">
    <name type="scientific">Marivita hallyeonensis</name>
    <dbReference type="NCBI Taxonomy" id="996342"/>
    <lineage>
        <taxon>Bacteria</taxon>
        <taxon>Pseudomonadati</taxon>
        <taxon>Pseudomonadota</taxon>
        <taxon>Alphaproteobacteria</taxon>
        <taxon>Rhodobacterales</taxon>
        <taxon>Roseobacteraceae</taxon>
        <taxon>Marivita</taxon>
    </lineage>
</organism>
<gene>
    <name evidence="3" type="ORF">SAMN05443551_1003</name>
</gene>
<dbReference type="OrthoDB" id="1492465at2"/>
<dbReference type="EMBL" id="FQXC01000001">
    <property type="protein sequence ID" value="SHG91494.1"/>
    <property type="molecule type" value="Genomic_DNA"/>
</dbReference>
<sequence>MSSFIKSLAIAAATSTVLITSAVAQDVPPTSDVADHHAVTDALIRFTNGMDTDNGALIASAFAEAGIADFTPAAARVGMQFPVLEGRENIVSALVPFASSFTTSHSVTNARVDVQGDTTTLYALVEAQHLPTDDGSRNFMMMNQYRIDLVREGDQWVMSRMTIDNLWSEGDLAVMTGG</sequence>
<evidence type="ECO:0000313" key="4">
    <source>
        <dbReference type="Proteomes" id="UP000184221"/>
    </source>
</evidence>
<evidence type="ECO:0000313" key="3">
    <source>
        <dbReference type="EMBL" id="SHG91494.1"/>
    </source>
</evidence>
<keyword evidence="4" id="KW-1185">Reference proteome</keyword>
<evidence type="ECO:0000259" key="2">
    <source>
        <dbReference type="Pfam" id="PF13577"/>
    </source>
</evidence>
<feature type="signal peptide" evidence="1">
    <location>
        <begin position="1"/>
        <end position="24"/>
    </location>
</feature>
<dbReference type="InterPro" id="IPR032710">
    <property type="entry name" value="NTF2-like_dom_sf"/>
</dbReference>